<sequence>MLFKHSALNTDWQRHKVATIRWRLFHRPGKVVRHAGSWVLKVAADTADLFRRIRTRSFAQAMASP</sequence>
<gene>
    <name evidence="1" type="ORF">E4Q23_05110</name>
</gene>
<dbReference type="EMBL" id="SPMY01000015">
    <property type="protein sequence ID" value="NMQ27185.1"/>
    <property type="molecule type" value="Genomic_DNA"/>
</dbReference>
<protein>
    <recommendedName>
        <fullName evidence="3">Mobile element protein</fullName>
    </recommendedName>
</protein>
<name>A0ABX1TUT2_9PROT</name>
<evidence type="ECO:0008006" key="3">
    <source>
        <dbReference type="Google" id="ProtNLM"/>
    </source>
</evidence>
<accession>A0ABX1TUT2</accession>
<dbReference type="Proteomes" id="UP000749010">
    <property type="component" value="Unassembled WGS sequence"/>
</dbReference>
<evidence type="ECO:0000313" key="2">
    <source>
        <dbReference type="Proteomes" id="UP000749010"/>
    </source>
</evidence>
<reference evidence="1 2" key="1">
    <citation type="submission" date="2019-03" db="EMBL/GenBank/DDBJ databases">
        <title>Metabolic reconstructions from genomes of highly enriched 'Candidatus Accumulibacter' and 'Candidatus Competibacter' bioreactor populations.</title>
        <authorList>
            <person name="Annavajhala M.K."/>
            <person name="Welles L."/>
            <person name="Abbas B."/>
            <person name="Sorokin D."/>
            <person name="Park H."/>
            <person name="Van Loosdrecht M."/>
            <person name="Chandran K."/>
        </authorList>
    </citation>
    <scope>NUCLEOTIDE SEQUENCE [LARGE SCALE GENOMIC DNA]</scope>
    <source>
        <strain evidence="1 2">SBR_S</strain>
    </source>
</reference>
<evidence type="ECO:0000313" key="1">
    <source>
        <dbReference type="EMBL" id="NMQ27185.1"/>
    </source>
</evidence>
<proteinExistence type="predicted"/>
<comment type="caution">
    <text evidence="1">The sequence shown here is derived from an EMBL/GenBank/DDBJ whole genome shotgun (WGS) entry which is preliminary data.</text>
</comment>
<organism evidence="1 2">
    <name type="scientific">Candidatus Accumulibacter phosphatis</name>
    <dbReference type="NCBI Taxonomy" id="327160"/>
    <lineage>
        <taxon>Bacteria</taxon>
        <taxon>Pseudomonadati</taxon>
        <taxon>Pseudomonadota</taxon>
        <taxon>Betaproteobacteria</taxon>
        <taxon>Candidatus Accumulibacter</taxon>
    </lineage>
</organism>
<keyword evidence="2" id="KW-1185">Reference proteome</keyword>
<dbReference type="RefSeq" id="WP_169065641.1">
    <property type="nucleotide sequence ID" value="NZ_SPMY01000015.1"/>
</dbReference>